<evidence type="ECO:0000313" key="3">
    <source>
        <dbReference type="Proteomes" id="UP001054857"/>
    </source>
</evidence>
<keyword evidence="3" id="KW-1185">Reference proteome</keyword>
<dbReference type="InterPro" id="IPR002110">
    <property type="entry name" value="Ankyrin_rpt"/>
</dbReference>
<dbReference type="SUPFAM" id="SSF48403">
    <property type="entry name" value="Ankyrin repeat"/>
    <property type="match status" value="1"/>
</dbReference>
<accession>A0AAD3DJQ0</accession>
<gene>
    <name evidence="2" type="ORF">Agub_g2410</name>
</gene>
<dbReference type="Pfam" id="PF00023">
    <property type="entry name" value="Ank"/>
    <property type="match status" value="1"/>
</dbReference>
<protein>
    <submittedName>
        <fullName evidence="2">Uncharacterized protein</fullName>
    </submittedName>
</protein>
<evidence type="ECO:0000313" key="2">
    <source>
        <dbReference type="EMBL" id="GFR41667.1"/>
    </source>
</evidence>
<reference evidence="2 3" key="1">
    <citation type="journal article" date="2021" name="Sci. Rep.">
        <title>Genome sequencing of the multicellular alga Astrephomene provides insights into convergent evolution of germ-soma differentiation.</title>
        <authorList>
            <person name="Yamashita S."/>
            <person name="Yamamoto K."/>
            <person name="Matsuzaki R."/>
            <person name="Suzuki S."/>
            <person name="Yamaguchi H."/>
            <person name="Hirooka S."/>
            <person name="Minakuchi Y."/>
            <person name="Miyagishima S."/>
            <person name="Kawachi M."/>
            <person name="Toyoda A."/>
            <person name="Nozaki H."/>
        </authorList>
    </citation>
    <scope>NUCLEOTIDE SEQUENCE [LARGE SCALE GENOMIC DNA]</scope>
    <source>
        <strain evidence="2 3">NIES-4017</strain>
    </source>
</reference>
<comment type="caution">
    <text evidence="2">The sequence shown here is derived from an EMBL/GenBank/DDBJ whole genome shotgun (WGS) entry which is preliminary data.</text>
</comment>
<dbReference type="InterPro" id="IPR036770">
    <property type="entry name" value="Ankyrin_rpt-contain_sf"/>
</dbReference>
<dbReference type="Gene3D" id="1.25.40.20">
    <property type="entry name" value="Ankyrin repeat-containing domain"/>
    <property type="match status" value="1"/>
</dbReference>
<feature type="non-terminal residue" evidence="2">
    <location>
        <position position="119"/>
    </location>
</feature>
<dbReference type="AlphaFoldDB" id="A0AAD3DJQ0"/>
<dbReference type="EMBL" id="BMAR01000002">
    <property type="protein sequence ID" value="GFR41667.1"/>
    <property type="molecule type" value="Genomic_DNA"/>
</dbReference>
<feature type="region of interest" description="Disordered" evidence="1">
    <location>
        <begin position="72"/>
        <end position="95"/>
    </location>
</feature>
<dbReference type="Proteomes" id="UP001054857">
    <property type="component" value="Unassembled WGS sequence"/>
</dbReference>
<dbReference type="SMART" id="SM00248">
    <property type="entry name" value="ANK"/>
    <property type="match status" value="2"/>
</dbReference>
<sequence>ALQVADPSGVTPLLHAVQQRLASVVAALLAAGAHPSLPHLTPSLNSALHVAALKGDLPSVRHLLSYIISNPASPTSSAPAPSLTPQPAAASTPATETFDSAVVPAQGASASAAFSNVSP</sequence>
<evidence type="ECO:0000256" key="1">
    <source>
        <dbReference type="SAM" id="MobiDB-lite"/>
    </source>
</evidence>
<name>A0AAD3DJQ0_9CHLO</name>
<organism evidence="2 3">
    <name type="scientific">Astrephomene gubernaculifera</name>
    <dbReference type="NCBI Taxonomy" id="47775"/>
    <lineage>
        <taxon>Eukaryota</taxon>
        <taxon>Viridiplantae</taxon>
        <taxon>Chlorophyta</taxon>
        <taxon>core chlorophytes</taxon>
        <taxon>Chlorophyceae</taxon>
        <taxon>CS clade</taxon>
        <taxon>Chlamydomonadales</taxon>
        <taxon>Astrephomenaceae</taxon>
        <taxon>Astrephomene</taxon>
    </lineage>
</organism>
<feature type="non-terminal residue" evidence="2">
    <location>
        <position position="1"/>
    </location>
</feature>
<proteinExistence type="predicted"/>